<dbReference type="PANTHER" id="PTHR36511">
    <property type="entry name" value="MERR FAMILY BACTERIAL REGULATORY PROTEIN"/>
    <property type="match status" value="1"/>
</dbReference>
<evidence type="ECO:0000313" key="5">
    <source>
        <dbReference type="EMBL" id="PIW17643.1"/>
    </source>
</evidence>
<dbReference type="Proteomes" id="UP000231019">
    <property type="component" value="Unassembled WGS sequence"/>
</dbReference>
<dbReference type="Gene3D" id="3.10.20.860">
    <property type="match status" value="1"/>
</dbReference>
<dbReference type="NCBIfam" id="TIGR03831">
    <property type="entry name" value="YgiT_finger"/>
    <property type="match status" value="1"/>
</dbReference>
<keyword evidence="2" id="KW-0238">DNA-binding</keyword>
<dbReference type="Gene3D" id="1.10.260.40">
    <property type="entry name" value="lambda repressor-like DNA-binding domains"/>
    <property type="match status" value="1"/>
</dbReference>
<dbReference type="Pfam" id="PF15731">
    <property type="entry name" value="MqsA_antitoxin"/>
    <property type="match status" value="1"/>
</dbReference>
<dbReference type="NCBIfam" id="TIGR03830">
    <property type="entry name" value="CxxCG_CxxCG_HTH"/>
    <property type="match status" value="1"/>
</dbReference>
<evidence type="ECO:0000313" key="6">
    <source>
        <dbReference type="Proteomes" id="UP000231019"/>
    </source>
</evidence>
<dbReference type="InterPro" id="IPR022452">
    <property type="entry name" value="MqsA"/>
</dbReference>
<dbReference type="PROSITE" id="PS50943">
    <property type="entry name" value="HTH_CROC1"/>
    <property type="match status" value="1"/>
</dbReference>
<dbReference type="AlphaFoldDB" id="A0A2M7G6H2"/>
<dbReference type="SUPFAM" id="SSF47413">
    <property type="entry name" value="lambda repressor-like DNA-binding domains"/>
    <property type="match status" value="1"/>
</dbReference>
<evidence type="ECO:0000256" key="1">
    <source>
        <dbReference type="ARBA" id="ARBA00023015"/>
    </source>
</evidence>
<dbReference type="InterPro" id="IPR052359">
    <property type="entry name" value="HTH-type_reg/antitoxin"/>
</dbReference>
<dbReference type="CDD" id="cd00093">
    <property type="entry name" value="HTH_XRE"/>
    <property type="match status" value="1"/>
</dbReference>
<evidence type="ECO:0000256" key="2">
    <source>
        <dbReference type="ARBA" id="ARBA00023125"/>
    </source>
</evidence>
<keyword evidence="3" id="KW-0804">Transcription</keyword>
<comment type="caution">
    <text evidence="5">The sequence shown here is derived from an EMBL/GenBank/DDBJ whole genome shotgun (WGS) entry which is preliminary data.</text>
</comment>
<dbReference type="SMART" id="SM00530">
    <property type="entry name" value="HTH_XRE"/>
    <property type="match status" value="1"/>
</dbReference>
<dbReference type="InterPro" id="IPR001387">
    <property type="entry name" value="Cro/C1-type_HTH"/>
</dbReference>
<evidence type="ECO:0000259" key="4">
    <source>
        <dbReference type="PROSITE" id="PS50943"/>
    </source>
</evidence>
<dbReference type="InterPro" id="IPR010982">
    <property type="entry name" value="Lambda_DNA-bd_dom_sf"/>
</dbReference>
<gene>
    <name evidence="5" type="ORF">COW36_07825</name>
</gene>
<evidence type="ECO:0000256" key="3">
    <source>
        <dbReference type="ARBA" id="ARBA00023163"/>
    </source>
</evidence>
<protein>
    <submittedName>
        <fullName evidence="5">XRE family transcriptional regulator</fullName>
    </submittedName>
</protein>
<dbReference type="EMBL" id="PFFQ01000022">
    <property type="protein sequence ID" value="PIW17643.1"/>
    <property type="molecule type" value="Genomic_DNA"/>
</dbReference>
<keyword evidence="1" id="KW-0805">Transcription regulation</keyword>
<dbReference type="PANTHER" id="PTHR36511:SF4">
    <property type="entry name" value="ANTITOXIN MQSA"/>
    <property type="match status" value="1"/>
</dbReference>
<organism evidence="5 6">
    <name type="scientific">bacterium (Candidatus Blackallbacteria) CG17_big_fil_post_rev_8_21_14_2_50_48_46</name>
    <dbReference type="NCBI Taxonomy" id="2014261"/>
    <lineage>
        <taxon>Bacteria</taxon>
        <taxon>Candidatus Blackallbacteria</taxon>
    </lineage>
</organism>
<dbReference type="InterPro" id="IPR032758">
    <property type="entry name" value="MqsA/HigA-2"/>
</dbReference>
<dbReference type="GO" id="GO:0003677">
    <property type="term" value="F:DNA binding"/>
    <property type="evidence" value="ECO:0007669"/>
    <property type="project" value="UniProtKB-KW"/>
</dbReference>
<reference evidence="5 6" key="1">
    <citation type="submission" date="2017-09" db="EMBL/GenBank/DDBJ databases">
        <title>Depth-based differentiation of microbial function through sediment-hosted aquifers and enrichment of novel symbionts in the deep terrestrial subsurface.</title>
        <authorList>
            <person name="Probst A.J."/>
            <person name="Ladd B."/>
            <person name="Jarett J.K."/>
            <person name="Geller-Mcgrath D.E."/>
            <person name="Sieber C.M."/>
            <person name="Emerson J.B."/>
            <person name="Anantharaman K."/>
            <person name="Thomas B.C."/>
            <person name="Malmstrom R."/>
            <person name="Stieglmeier M."/>
            <person name="Klingl A."/>
            <person name="Woyke T."/>
            <person name="Ryan C.M."/>
            <person name="Banfield J.F."/>
        </authorList>
    </citation>
    <scope>NUCLEOTIDE SEQUENCE [LARGE SCALE GENOMIC DNA]</scope>
    <source>
        <strain evidence="5">CG17_big_fil_post_rev_8_21_14_2_50_48_46</strain>
    </source>
</reference>
<proteinExistence type="predicted"/>
<accession>A0A2M7G6H2</accession>
<dbReference type="InterPro" id="IPR022453">
    <property type="entry name" value="Znf_MqsA-type"/>
</dbReference>
<sequence length="128" mass="14398">MKCPKCGSQNISVQTIDETLSYAGQSLTLHGMELMQCQQCEEGVWSAESYRRYTEAQTALIRSVKGNVSEEIRRIRKKLKLTQTELAAKFGVGKVAFSRYERGETNPPAPVVKLLKLVEKHPELLAEI</sequence>
<feature type="domain" description="HTH cro/C1-type" evidence="4">
    <location>
        <begin position="72"/>
        <end position="125"/>
    </location>
</feature>
<name>A0A2M7G6H2_9BACT</name>